<dbReference type="KEGG" id="vbr:A6E01_20020"/>
<geneLocation type="plasmid" evidence="2 3">
    <name>unnamed1</name>
</geneLocation>
<feature type="transmembrane region" description="Helical" evidence="1">
    <location>
        <begin position="125"/>
        <end position="148"/>
    </location>
</feature>
<feature type="transmembrane region" description="Helical" evidence="1">
    <location>
        <begin position="6"/>
        <end position="30"/>
    </location>
</feature>
<gene>
    <name evidence="2" type="ORF">A6E01_20020</name>
</gene>
<feature type="transmembrane region" description="Helical" evidence="1">
    <location>
        <begin position="289"/>
        <end position="310"/>
    </location>
</feature>
<feature type="transmembrane region" description="Helical" evidence="1">
    <location>
        <begin position="363"/>
        <end position="381"/>
    </location>
</feature>
<reference evidence="2 3" key="1">
    <citation type="submission" date="2016-06" db="EMBL/GenBank/DDBJ databases">
        <title>Adaptive Radiation by Waves of Gene Transfer Leads to Fine-Scale Resource Partitioning in Marine Microbes.</title>
        <authorList>
            <person name="Hehemann J.-H."/>
            <person name="Arevalo P."/>
            <person name="Datta M.S."/>
            <person name="Yu X."/>
            <person name="Corzett C."/>
            <person name="Henschel A."/>
            <person name="Preheim S.P."/>
            <person name="Timberlake S."/>
            <person name="Alm E.J."/>
            <person name="Polz M.F."/>
        </authorList>
    </citation>
    <scope>NUCLEOTIDE SEQUENCE [LARGE SCALE GENOMIC DNA]</scope>
    <source>
        <strain evidence="2 3">FF50</strain>
        <plasmid evidence="2 3">unnamed1</plasmid>
    </source>
</reference>
<organism evidence="2 3">
    <name type="scientific">Vibrio breoganii</name>
    <dbReference type="NCBI Taxonomy" id="553239"/>
    <lineage>
        <taxon>Bacteria</taxon>
        <taxon>Pseudomonadati</taxon>
        <taxon>Pseudomonadota</taxon>
        <taxon>Gammaproteobacteria</taxon>
        <taxon>Vibrionales</taxon>
        <taxon>Vibrionaceae</taxon>
        <taxon>Vibrio</taxon>
    </lineage>
</organism>
<feature type="transmembrane region" description="Helical" evidence="1">
    <location>
        <begin position="66"/>
        <end position="96"/>
    </location>
</feature>
<feature type="transmembrane region" description="Helical" evidence="1">
    <location>
        <begin position="262"/>
        <end position="283"/>
    </location>
</feature>
<feature type="transmembrane region" description="Helical" evidence="1">
    <location>
        <begin position="37"/>
        <end position="54"/>
    </location>
</feature>
<proteinExistence type="predicted"/>
<feature type="transmembrane region" description="Helical" evidence="1">
    <location>
        <begin position="230"/>
        <end position="250"/>
    </location>
</feature>
<dbReference type="AlphaFoldDB" id="A0AAN0XZA9"/>
<dbReference type="EMBL" id="CP016179">
    <property type="protein sequence ID" value="ANO35502.1"/>
    <property type="molecule type" value="Genomic_DNA"/>
</dbReference>
<evidence type="ECO:0000313" key="3">
    <source>
        <dbReference type="Proteomes" id="UP000092018"/>
    </source>
</evidence>
<accession>A0AAN0XZA9</accession>
<sequence>MKNRFWLKQFWGVTLVRSANGFFVMALLAMQSTQQEILLGLVINNVALFLLNAGKSHLRHFGFERYVAIGAVAMSLLMIFSDAYIHITLSILIALLSTIKDEDSLKYNVTVKRFVRALKTKRKNYLVIGSTLMGIGLVFSKPIVGLLADIDIRTLYIAILLYSLKTLQFSLKTTSKEQKPKETLNQEHSRPLWHYTQSAFWLNISSAAIGVYVIPVVLFDVITNLNWADYKFTLMSIIGAVSGAASLAFYTKPKAESIHAKMLSYSMSFLVVSIITTTVIFVFREQLSSSVILCLITIGAFMICEIGRIINTSEYVTFLNTLGQKHFGFNAVLDSFFAARSGGTIVSLIGLYSSFILFGTADYWVVACVAISTIFHFYALLKGLYTIPSKTELNA</sequence>
<protein>
    <submittedName>
        <fullName evidence="2">Uncharacterized protein</fullName>
    </submittedName>
</protein>
<keyword evidence="1" id="KW-0812">Transmembrane</keyword>
<keyword evidence="2" id="KW-0614">Plasmid</keyword>
<keyword evidence="1" id="KW-1133">Transmembrane helix</keyword>
<feature type="transmembrane region" description="Helical" evidence="1">
    <location>
        <begin position="199"/>
        <end position="218"/>
    </location>
</feature>
<evidence type="ECO:0000313" key="2">
    <source>
        <dbReference type="EMBL" id="ANO35502.1"/>
    </source>
</evidence>
<evidence type="ECO:0000256" key="1">
    <source>
        <dbReference type="SAM" id="Phobius"/>
    </source>
</evidence>
<keyword evidence="1" id="KW-0472">Membrane</keyword>
<feature type="transmembrane region" description="Helical" evidence="1">
    <location>
        <begin position="331"/>
        <end position="357"/>
    </location>
</feature>
<feature type="transmembrane region" description="Helical" evidence="1">
    <location>
        <begin position="154"/>
        <end position="171"/>
    </location>
</feature>
<dbReference type="Proteomes" id="UP000092018">
    <property type="component" value="Plasmid unnamed1"/>
</dbReference>
<name>A0AAN0XZA9_9VIBR</name>